<evidence type="ECO:0008006" key="4">
    <source>
        <dbReference type="Google" id="ProtNLM"/>
    </source>
</evidence>
<keyword evidence="3" id="KW-1185">Reference proteome</keyword>
<proteinExistence type="predicted"/>
<organism evidence="2 3">
    <name type="scientific">Tateyamaria armeniaca</name>
    <dbReference type="NCBI Taxonomy" id="2518930"/>
    <lineage>
        <taxon>Bacteria</taxon>
        <taxon>Pseudomonadati</taxon>
        <taxon>Pseudomonadota</taxon>
        <taxon>Alphaproteobacteria</taxon>
        <taxon>Rhodobacterales</taxon>
        <taxon>Roseobacteraceae</taxon>
        <taxon>Tateyamaria</taxon>
    </lineage>
</organism>
<evidence type="ECO:0000313" key="3">
    <source>
        <dbReference type="Proteomes" id="UP001627408"/>
    </source>
</evidence>
<reference evidence="2 3" key="1">
    <citation type="submission" date="2024-08" db="EMBL/GenBank/DDBJ databases">
        <title>Tateyamaria sp. nov., isolated from marine algae.</title>
        <authorList>
            <person name="Choi B.J."/>
            <person name="Kim J.M."/>
            <person name="Lee J.K."/>
            <person name="Choi D.G."/>
            <person name="Bayburt H."/>
            <person name="Baek J.H."/>
            <person name="Han D.M."/>
            <person name="Jeon C.O."/>
        </authorList>
    </citation>
    <scope>NUCLEOTIDE SEQUENCE [LARGE SCALE GENOMIC DNA]</scope>
    <source>
        <strain evidence="2 3">KMU-156</strain>
    </source>
</reference>
<comment type="caution">
    <text evidence="2">The sequence shown here is derived from an EMBL/GenBank/DDBJ whole genome shotgun (WGS) entry which is preliminary data.</text>
</comment>
<protein>
    <recommendedName>
        <fullName evidence="4">SnoaL-like domain-containing protein</fullName>
    </recommendedName>
</protein>
<name>A0ABW8UN96_9RHOB</name>
<accession>A0ABW8UN96</accession>
<sequence>MVAGSGPQVQHAEAMLLLQEVLDIQSRALLDGDVATMRATVNLPYRRITMDMDMIMETEADLELGMEAFTGSLRSLGVNHFIRLASDAEFLNDHIIEGHYVTHALRNATQMVPSYHNRIVLQNFDGTWRLIEVASELEAKRWPISLLRVAESGMLRTQKSEHDARRHTDHPLPVYQRFLDQLTSATVDQNFDAYIALCDLPYTSHGNNVDTLMASPEDVRPFFDLTVDLINGETADTFVRSADNAQFLGSDMICGYHKSLFLKAGETALPAIKSRMILKHTGMGWKLKHVTNAIANKTYPYGAPEPTDALPTHREIQERTKSWQTLN</sequence>
<evidence type="ECO:0000313" key="2">
    <source>
        <dbReference type="EMBL" id="MFL4468422.1"/>
    </source>
</evidence>
<gene>
    <name evidence="2" type="ORF">ACERZ8_00515</name>
</gene>
<feature type="region of interest" description="Disordered" evidence="1">
    <location>
        <begin position="304"/>
        <end position="327"/>
    </location>
</feature>
<dbReference type="RefSeq" id="WP_407590175.1">
    <property type="nucleotide sequence ID" value="NZ_JBHDIY010000002.1"/>
</dbReference>
<feature type="compositionally biased region" description="Basic and acidic residues" evidence="1">
    <location>
        <begin position="311"/>
        <end position="321"/>
    </location>
</feature>
<dbReference type="EMBL" id="JBHDIY010000002">
    <property type="protein sequence ID" value="MFL4468422.1"/>
    <property type="molecule type" value="Genomic_DNA"/>
</dbReference>
<evidence type="ECO:0000256" key="1">
    <source>
        <dbReference type="SAM" id="MobiDB-lite"/>
    </source>
</evidence>
<dbReference type="Proteomes" id="UP001627408">
    <property type="component" value="Unassembled WGS sequence"/>
</dbReference>